<feature type="region of interest" description="Disordered" evidence="1">
    <location>
        <begin position="62"/>
        <end position="98"/>
    </location>
</feature>
<accession>A0A9Q1G4R7</accession>
<feature type="region of interest" description="Disordered" evidence="1">
    <location>
        <begin position="1"/>
        <end position="21"/>
    </location>
</feature>
<evidence type="ECO:0000313" key="3">
    <source>
        <dbReference type="Proteomes" id="UP001152622"/>
    </source>
</evidence>
<evidence type="ECO:0000313" key="2">
    <source>
        <dbReference type="EMBL" id="KAJ8374991.1"/>
    </source>
</evidence>
<feature type="compositionally biased region" description="Basic residues" evidence="1">
    <location>
        <begin position="192"/>
        <end position="212"/>
    </location>
</feature>
<proteinExistence type="predicted"/>
<reference evidence="2" key="1">
    <citation type="journal article" date="2023" name="Science">
        <title>Genome structures resolve the early diversification of teleost fishes.</title>
        <authorList>
            <person name="Parey E."/>
            <person name="Louis A."/>
            <person name="Montfort J."/>
            <person name="Bouchez O."/>
            <person name="Roques C."/>
            <person name="Iampietro C."/>
            <person name="Lluch J."/>
            <person name="Castinel A."/>
            <person name="Donnadieu C."/>
            <person name="Desvignes T."/>
            <person name="Floi Bucao C."/>
            <person name="Jouanno E."/>
            <person name="Wen M."/>
            <person name="Mejri S."/>
            <person name="Dirks R."/>
            <person name="Jansen H."/>
            <person name="Henkel C."/>
            <person name="Chen W.J."/>
            <person name="Zahm M."/>
            <person name="Cabau C."/>
            <person name="Klopp C."/>
            <person name="Thompson A.W."/>
            <person name="Robinson-Rechavi M."/>
            <person name="Braasch I."/>
            <person name="Lecointre G."/>
            <person name="Bobe J."/>
            <person name="Postlethwait J.H."/>
            <person name="Berthelot C."/>
            <person name="Roest Crollius H."/>
            <person name="Guiguen Y."/>
        </authorList>
    </citation>
    <scope>NUCLEOTIDE SEQUENCE</scope>
    <source>
        <strain evidence="2">WJC10195</strain>
    </source>
</reference>
<organism evidence="2 3">
    <name type="scientific">Synaphobranchus kaupii</name>
    <name type="common">Kaup's arrowtooth eel</name>
    <dbReference type="NCBI Taxonomy" id="118154"/>
    <lineage>
        <taxon>Eukaryota</taxon>
        <taxon>Metazoa</taxon>
        <taxon>Chordata</taxon>
        <taxon>Craniata</taxon>
        <taxon>Vertebrata</taxon>
        <taxon>Euteleostomi</taxon>
        <taxon>Actinopterygii</taxon>
        <taxon>Neopterygii</taxon>
        <taxon>Teleostei</taxon>
        <taxon>Anguilliformes</taxon>
        <taxon>Synaphobranchidae</taxon>
        <taxon>Synaphobranchus</taxon>
    </lineage>
</organism>
<dbReference type="Proteomes" id="UP001152622">
    <property type="component" value="Chromosome 2"/>
</dbReference>
<name>A0A9Q1G4R7_SYNKA</name>
<protein>
    <submittedName>
        <fullName evidence="2">Uncharacterized protein</fullName>
    </submittedName>
</protein>
<dbReference type="EMBL" id="JAINUF010000002">
    <property type="protein sequence ID" value="KAJ8374991.1"/>
    <property type="molecule type" value="Genomic_DNA"/>
</dbReference>
<evidence type="ECO:0000256" key="1">
    <source>
        <dbReference type="SAM" id="MobiDB-lite"/>
    </source>
</evidence>
<keyword evidence="3" id="KW-1185">Reference proteome</keyword>
<gene>
    <name evidence="2" type="ORF">SKAU_G00055710</name>
</gene>
<feature type="region of interest" description="Disordered" evidence="1">
    <location>
        <begin position="182"/>
        <end position="212"/>
    </location>
</feature>
<sequence>MLGIGQRQADLSRDLPSSAAPGQAYHMHFHVRRPSTGRGAFYYQVDLFLRLTIKSDTVGLERKVSRGQTKGGRKNPSATTEPHSQHRLESGAKPAYTHPPAVPMATDSPRCDLQHTVTTAREKEEFCQEQRVQHGFCCRDCNGGGQECSWTVSTSTSSAPPANCPQRIGGKEACLQAPALAPCQRGSPRVPRQSKVRKVSPARARKPRKAST</sequence>
<dbReference type="AlphaFoldDB" id="A0A9Q1G4R7"/>
<comment type="caution">
    <text evidence="2">The sequence shown here is derived from an EMBL/GenBank/DDBJ whole genome shotgun (WGS) entry which is preliminary data.</text>
</comment>